<name>A0A2W5V6E5_9BACT</name>
<dbReference type="GO" id="GO:0000155">
    <property type="term" value="F:phosphorelay sensor kinase activity"/>
    <property type="evidence" value="ECO:0007669"/>
    <property type="project" value="InterPro"/>
</dbReference>
<dbReference type="SUPFAM" id="SSF55874">
    <property type="entry name" value="ATPase domain of HSP90 chaperone/DNA topoisomerase II/histidine kinase"/>
    <property type="match status" value="1"/>
</dbReference>
<dbReference type="Pfam" id="PF02518">
    <property type="entry name" value="HATPase_c"/>
    <property type="match status" value="1"/>
</dbReference>
<organism evidence="11 12">
    <name type="scientific">Archangium gephyra</name>
    <dbReference type="NCBI Taxonomy" id="48"/>
    <lineage>
        <taxon>Bacteria</taxon>
        <taxon>Pseudomonadati</taxon>
        <taxon>Myxococcota</taxon>
        <taxon>Myxococcia</taxon>
        <taxon>Myxococcales</taxon>
        <taxon>Cystobacterineae</taxon>
        <taxon>Archangiaceae</taxon>
        <taxon>Archangium</taxon>
    </lineage>
</organism>
<comment type="catalytic activity">
    <reaction evidence="1">
        <text>ATP + protein L-histidine = ADP + protein N-phospho-L-histidine.</text>
        <dbReference type="EC" id="2.7.13.3"/>
    </reaction>
</comment>
<dbReference type="InterPro" id="IPR005467">
    <property type="entry name" value="His_kinase_dom"/>
</dbReference>
<sequence length="442" mass="46519">MRSRKKADMAASIVQRVAFGAALAASAAALLVALTTTIVASLVLQSAEDRRLEEAAVTFAEELAKEGDDLEAVRRVQHDEAEELGHTGMLLAVYDQDGAFVAGERLAELPASPGCATLGARDLRVCRASSSSGHFAVVGGAHSQPMPLLAGSAFLAALLAAGLALAASRPVSRRLVAPLTRLRERIAQLDVDALTQASLGDEEHIAEVDALRTTIVQLIVRVERALAQAQRFAANAAHELRTPLTTIQAELELLVEGVGDSAAREGVLVAQRKVAELSALVERLLILSVPLRSEHGATEVLSLRDLIEDVVHALPLDQRLRVQLAQGDALVRGDAVLLGSMVSNAVANGLKFGDSVRVEVSRAGGSCVLRVDDDGPGVVASEREAVFEPFARTRDALQRRIPGHGLGLALIRHVAEAHGGSAALSDKDTAGARLEIRLPSEP</sequence>
<dbReference type="EMBL" id="QFQP01000043">
    <property type="protein sequence ID" value="PZR05641.1"/>
    <property type="molecule type" value="Genomic_DNA"/>
</dbReference>
<protein>
    <recommendedName>
        <fullName evidence="3">histidine kinase</fullName>
        <ecNumber evidence="3">2.7.13.3</ecNumber>
    </recommendedName>
</protein>
<evidence type="ECO:0000256" key="7">
    <source>
        <dbReference type="ARBA" id="ARBA00022777"/>
    </source>
</evidence>
<evidence type="ECO:0000256" key="4">
    <source>
        <dbReference type="ARBA" id="ARBA00022553"/>
    </source>
</evidence>
<dbReference type="EC" id="2.7.13.3" evidence="3"/>
<keyword evidence="5" id="KW-0808">Transferase</keyword>
<evidence type="ECO:0000256" key="6">
    <source>
        <dbReference type="ARBA" id="ARBA00022692"/>
    </source>
</evidence>
<dbReference type="InterPro" id="IPR003661">
    <property type="entry name" value="HisK_dim/P_dom"/>
</dbReference>
<dbReference type="PANTHER" id="PTHR45436:SF16">
    <property type="entry name" value="HISTIDINE KINASE"/>
    <property type="match status" value="1"/>
</dbReference>
<dbReference type="CDD" id="cd00082">
    <property type="entry name" value="HisKA"/>
    <property type="match status" value="1"/>
</dbReference>
<evidence type="ECO:0000256" key="1">
    <source>
        <dbReference type="ARBA" id="ARBA00000085"/>
    </source>
</evidence>
<gene>
    <name evidence="11" type="ORF">DI536_31830</name>
</gene>
<evidence type="ECO:0000256" key="5">
    <source>
        <dbReference type="ARBA" id="ARBA00022679"/>
    </source>
</evidence>
<dbReference type="Pfam" id="PF00512">
    <property type="entry name" value="HisKA"/>
    <property type="match status" value="1"/>
</dbReference>
<accession>A0A2W5V6E5</accession>
<dbReference type="Gene3D" id="1.10.287.130">
    <property type="match status" value="1"/>
</dbReference>
<dbReference type="InterPro" id="IPR036890">
    <property type="entry name" value="HATPase_C_sf"/>
</dbReference>
<evidence type="ECO:0000256" key="2">
    <source>
        <dbReference type="ARBA" id="ARBA00004370"/>
    </source>
</evidence>
<evidence type="ECO:0000256" key="3">
    <source>
        <dbReference type="ARBA" id="ARBA00012438"/>
    </source>
</evidence>
<evidence type="ECO:0000313" key="12">
    <source>
        <dbReference type="Proteomes" id="UP000249061"/>
    </source>
</evidence>
<dbReference type="InterPro" id="IPR003594">
    <property type="entry name" value="HATPase_dom"/>
</dbReference>
<feature type="domain" description="Histidine kinase" evidence="10">
    <location>
        <begin position="235"/>
        <end position="442"/>
    </location>
</feature>
<comment type="subcellular location">
    <subcellularLocation>
        <location evidence="2">Membrane</location>
    </subcellularLocation>
</comment>
<evidence type="ECO:0000256" key="9">
    <source>
        <dbReference type="ARBA" id="ARBA00023136"/>
    </source>
</evidence>
<dbReference type="InterPro" id="IPR050428">
    <property type="entry name" value="TCS_sensor_his_kinase"/>
</dbReference>
<proteinExistence type="predicted"/>
<dbReference type="SUPFAM" id="SSF47384">
    <property type="entry name" value="Homodimeric domain of signal transducing histidine kinase"/>
    <property type="match status" value="1"/>
</dbReference>
<keyword evidence="9" id="KW-0472">Membrane</keyword>
<dbReference type="PANTHER" id="PTHR45436">
    <property type="entry name" value="SENSOR HISTIDINE KINASE YKOH"/>
    <property type="match status" value="1"/>
</dbReference>
<dbReference type="Gene3D" id="3.30.565.10">
    <property type="entry name" value="Histidine kinase-like ATPase, C-terminal domain"/>
    <property type="match status" value="1"/>
</dbReference>
<evidence type="ECO:0000313" key="11">
    <source>
        <dbReference type="EMBL" id="PZR05641.1"/>
    </source>
</evidence>
<evidence type="ECO:0000256" key="8">
    <source>
        <dbReference type="ARBA" id="ARBA00022989"/>
    </source>
</evidence>
<keyword evidence="8" id="KW-1133">Transmembrane helix</keyword>
<dbReference type="PRINTS" id="PR00344">
    <property type="entry name" value="BCTRLSENSOR"/>
</dbReference>
<keyword evidence="7" id="KW-0418">Kinase</keyword>
<comment type="caution">
    <text evidence="11">The sequence shown here is derived from an EMBL/GenBank/DDBJ whole genome shotgun (WGS) entry which is preliminary data.</text>
</comment>
<evidence type="ECO:0000259" key="10">
    <source>
        <dbReference type="PROSITE" id="PS50109"/>
    </source>
</evidence>
<dbReference type="AlphaFoldDB" id="A0A2W5V6E5"/>
<dbReference type="GO" id="GO:0005886">
    <property type="term" value="C:plasma membrane"/>
    <property type="evidence" value="ECO:0007669"/>
    <property type="project" value="TreeGrafter"/>
</dbReference>
<dbReference type="SMART" id="SM00388">
    <property type="entry name" value="HisKA"/>
    <property type="match status" value="1"/>
</dbReference>
<dbReference type="InterPro" id="IPR036097">
    <property type="entry name" value="HisK_dim/P_sf"/>
</dbReference>
<dbReference type="Proteomes" id="UP000249061">
    <property type="component" value="Unassembled WGS sequence"/>
</dbReference>
<reference evidence="11 12" key="1">
    <citation type="submission" date="2017-08" db="EMBL/GenBank/DDBJ databases">
        <title>Infants hospitalized years apart are colonized by the same room-sourced microbial strains.</title>
        <authorList>
            <person name="Brooks B."/>
            <person name="Olm M.R."/>
            <person name="Firek B.A."/>
            <person name="Baker R."/>
            <person name="Thomas B.C."/>
            <person name="Morowitz M.J."/>
            <person name="Banfield J.F."/>
        </authorList>
    </citation>
    <scope>NUCLEOTIDE SEQUENCE [LARGE SCALE GENOMIC DNA]</scope>
    <source>
        <strain evidence="11">S2_003_000_R2_14</strain>
    </source>
</reference>
<keyword evidence="4" id="KW-0597">Phosphoprotein</keyword>
<dbReference type="PROSITE" id="PS50109">
    <property type="entry name" value="HIS_KIN"/>
    <property type="match status" value="1"/>
</dbReference>
<dbReference type="InterPro" id="IPR004358">
    <property type="entry name" value="Sig_transdc_His_kin-like_C"/>
</dbReference>
<dbReference type="SMART" id="SM00387">
    <property type="entry name" value="HATPase_c"/>
    <property type="match status" value="1"/>
</dbReference>
<keyword evidence="6" id="KW-0812">Transmembrane</keyword>